<dbReference type="AlphaFoldDB" id="A0A450XXK6"/>
<organism evidence="2">
    <name type="scientific">Candidatus Kentrum sp. LPFa</name>
    <dbReference type="NCBI Taxonomy" id="2126335"/>
    <lineage>
        <taxon>Bacteria</taxon>
        <taxon>Pseudomonadati</taxon>
        <taxon>Pseudomonadota</taxon>
        <taxon>Gammaproteobacteria</taxon>
        <taxon>Candidatus Kentrum</taxon>
    </lineage>
</organism>
<dbReference type="EMBL" id="CAADFP010000239">
    <property type="protein sequence ID" value="VFK34031.1"/>
    <property type="molecule type" value="Genomic_DNA"/>
</dbReference>
<sequence length="1033" mass="117193">MANIFWLGGTGTNVAMAFVRMQYLGLIPVDSQVRHFFIDSPENFGPATTEPGREDINIGVDALKRLRLSESPEPYLTPLTQVSYQTFQQFLANQFQLKPFYDEMPDNKEILATPVKDGNYYMPAIAAAMAHAEFVPPDGKLLGNKSIICASSYGGTGAGVAPFLAKHLLNLGHDIKVIYLNHWLINSVQPGVERITRHNEKANIDYMEKLKRNANNNHRSGRLDCFLFYVTETWRQQTPPDRPNNTGMEIANPFPYYVANHILRSIGDNSGGTGQQFKDGTYRLDIDKKGIANNRAFTYAYAYTRLKETCDKELPDDFSFVLDLMETKGGMPHWGLRRLTWDKTAFERLQDIEYSSDGARKQEIRGQIAEENQGSGEGKRKHPLDWTGFRASRFDIPDLNEPIRLISYPSLFAAYHHFVDRLETDAASQEAYLALIALVATRRVYAEYDPFVDKMAFGSESNAMPFKLVDEKGMTLGYAAEHGVYLWPLYGRIQELRVRLTEASGGSILRRALQQMYERQRADGGRTPWEIDSPLGQALTSWGTTHSAVLNTGRKMSINLTFFDELYFADGRENTVPKRYKPSTLDSREGGITGQIIFKQEGDEFRLSLSGSEHNLFVLGNKLLQYVNVLRLGNDKRMPRSEEARKYLILNYRTLVDLAEVSSPSGGHYEVEILHPRHIFADYAFEFPQVESSIRTRAIVPWPLRKEYIDCLEPADGWHAGGRVNYPRADNGLVDMRPNRIKNWGYVEEMDPLNKDTFLIPLHSTIPLRGVSSDNKAVGGVRRSKTTYQGYIWPCDAQSKRFLSSWKFYSIMVTCSPGERLLANEVTDEPTTREHWFFQHGTDGWQPLQDVPSSRGTFMGTCLGEPPMALAFEFTDASQDTYYGGYFPLLPAKPLSLGEQKGTLGIDFGTSNTCSAISTGITEMETVKMNPSELLYPVFSNQEWERLDGMLFGWVPWFGFESERVRYGGNAEIFPSGLHSLRPGEWAQVDIVLDDDRKLIFRPAGERRIPLEHFTIPGQHLSNLSLFQYQMIL</sequence>
<evidence type="ECO:0008006" key="3">
    <source>
        <dbReference type="Google" id="ProtNLM"/>
    </source>
</evidence>
<evidence type="ECO:0000313" key="2">
    <source>
        <dbReference type="EMBL" id="VFK34031.1"/>
    </source>
</evidence>
<accession>A0A450XXK6</accession>
<protein>
    <recommendedName>
        <fullName evidence="3">Tubulin like</fullName>
    </recommendedName>
</protein>
<dbReference type="EMBL" id="CAADFM010000237">
    <property type="protein sequence ID" value="VFK19788.1"/>
    <property type="molecule type" value="Genomic_DNA"/>
</dbReference>
<proteinExistence type="predicted"/>
<name>A0A450XXK6_9GAMM</name>
<reference evidence="2" key="1">
    <citation type="submission" date="2019-02" db="EMBL/GenBank/DDBJ databases">
        <authorList>
            <person name="Gruber-Vodicka R. H."/>
            <person name="Seah K. B. B."/>
        </authorList>
    </citation>
    <scope>NUCLEOTIDE SEQUENCE</scope>
    <source>
        <strain evidence="1">BECK_S312</strain>
        <strain evidence="2">BECK_S426</strain>
    </source>
</reference>
<gene>
    <name evidence="1" type="ORF">BECKLPF1236A_GA0070988_102372</name>
    <name evidence="2" type="ORF">BECKLPF1236C_GA0070990_102392</name>
</gene>
<evidence type="ECO:0000313" key="1">
    <source>
        <dbReference type="EMBL" id="VFK19788.1"/>
    </source>
</evidence>